<dbReference type="RefSeq" id="WP_127691021.1">
    <property type="nucleotide sequence ID" value="NZ_RZUL01000003.1"/>
</dbReference>
<organism evidence="2 3">
    <name type="scientific">Sphingobium algorifonticola</name>
    <dbReference type="NCBI Taxonomy" id="2008318"/>
    <lineage>
        <taxon>Bacteria</taxon>
        <taxon>Pseudomonadati</taxon>
        <taxon>Pseudomonadota</taxon>
        <taxon>Alphaproteobacteria</taxon>
        <taxon>Sphingomonadales</taxon>
        <taxon>Sphingomonadaceae</taxon>
        <taxon>Sphingobium</taxon>
    </lineage>
</organism>
<feature type="domain" description="DUF4214" evidence="1">
    <location>
        <begin position="25"/>
        <end position="72"/>
    </location>
</feature>
<dbReference type="Proteomes" id="UP000282977">
    <property type="component" value="Unassembled WGS sequence"/>
</dbReference>
<evidence type="ECO:0000259" key="1">
    <source>
        <dbReference type="Pfam" id="PF13946"/>
    </source>
</evidence>
<reference evidence="2 3" key="1">
    <citation type="submission" date="2019-01" db="EMBL/GenBank/DDBJ databases">
        <authorList>
            <person name="Chen W.-M."/>
        </authorList>
    </citation>
    <scope>NUCLEOTIDE SEQUENCE [LARGE SCALE GENOMIC DNA]</scope>
    <source>
        <strain evidence="2 3">TLA-22</strain>
    </source>
</reference>
<gene>
    <name evidence="2" type="ORF">ENE74_11285</name>
</gene>
<dbReference type="AlphaFoldDB" id="A0A437J797"/>
<comment type="caution">
    <text evidence="2">The sequence shown here is derived from an EMBL/GenBank/DDBJ whole genome shotgun (WGS) entry which is preliminary data.</text>
</comment>
<proteinExistence type="predicted"/>
<protein>
    <submittedName>
        <fullName evidence="2">DUF4214 domain-containing protein</fullName>
    </submittedName>
</protein>
<evidence type="ECO:0000313" key="3">
    <source>
        <dbReference type="Proteomes" id="UP000282977"/>
    </source>
</evidence>
<dbReference type="InterPro" id="IPR025282">
    <property type="entry name" value="DUF4214"/>
</dbReference>
<dbReference type="OrthoDB" id="7560647at2"/>
<sequence length="192" mass="21975">MEYSSFHNRNPYLRADSLDQLCSFNDLDFVRCAYVTILGRQPDRDGELHYVRRLRRGIAKLSLIRELRTSSEGRCHDPGIAGLDRTLKWHRYANLAVIGWLVRLVTRHEGNSKRERRLRSLQNEIGATRDGALYRSAHLEARIGELQSQLGHLQRAFALFNNDGNISERRLANADTAGTGDWAEAITKAMRT</sequence>
<keyword evidence="3" id="KW-1185">Reference proteome</keyword>
<dbReference type="EMBL" id="RZUL01000003">
    <property type="protein sequence ID" value="RVT41025.1"/>
    <property type="molecule type" value="Genomic_DNA"/>
</dbReference>
<name>A0A437J797_9SPHN</name>
<dbReference type="Pfam" id="PF13946">
    <property type="entry name" value="DUF4214"/>
    <property type="match status" value="1"/>
</dbReference>
<evidence type="ECO:0000313" key="2">
    <source>
        <dbReference type="EMBL" id="RVT41025.1"/>
    </source>
</evidence>
<accession>A0A437J797</accession>